<feature type="compositionally biased region" description="Polar residues" evidence="1">
    <location>
        <begin position="631"/>
        <end position="644"/>
    </location>
</feature>
<feature type="region of interest" description="Disordered" evidence="1">
    <location>
        <begin position="555"/>
        <end position="575"/>
    </location>
</feature>
<organism evidence="2 3">
    <name type="scientific">Halocaridina rubra</name>
    <name type="common">Hawaiian red shrimp</name>
    <dbReference type="NCBI Taxonomy" id="373956"/>
    <lineage>
        <taxon>Eukaryota</taxon>
        <taxon>Metazoa</taxon>
        <taxon>Ecdysozoa</taxon>
        <taxon>Arthropoda</taxon>
        <taxon>Crustacea</taxon>
        <taxon>Multicrustacea</taxon>
        <taxon>Malacostraca</taxon>
        <taxon>Eumalacostraca</taxon>
        <taxon>Eucarida</taxon>
        <taxon>Decapoda</taxon>
        <taxon>Pleocyemata</taxon>
        <taxon>Caridea</taxon>
        <taxon>Atyoidea</taxon>
        <taxon>Atyidae</taxon>
        <taxon>Halocaridina</taxon>
    </lineage>
</organism>
<gene>
    <name evidence="2" type="ORF">SK128_017300</name>
</gene>
<feature type="compositionally biased region" description="Low complexity" evidence="1">
    <location>
        <begin position="59"/>
        <end position="70"/>
    </location>
</feature>
<feature type="region of interest" description="Disordered" evidence="1">
    <location>
        <begin position="428"/>
        <end position="449"/>
    </location>
</feature>
<keyword evidence="3" id="KW-1185">Reference proteome</keyword>
<evidence type="ECO:0000313" key="3">
    <source>
        <dbReference type="Proteomes" id="UP001381693"/>
    </source>
</evidence>
<feature type="compositionally biased region" description="Polar residues" evidence="1">
    <location>
        <begin position="975"/>
        <end position="990"/>
    </location>
</feature>
<feature type="compositionally biased region" description="Basic and acidic residues" evidence="1">
    <location>
        <begin position="181"/>
        <end position="191"/>
    </location>
</feature>
<feature type="compositionally biased region" description="Basic and acidic residues" evidence="1">
    <location>
        <begin position="140"/>
        <end position="155"/>
    </location>
</feature>
<feature type="region of interest" description="Disordered" evidence="1">
    <location>
        <begin position="851"/>
        <end position="885"/>
    </location>
</feature>
<feature type="compositionally biased region" description="Polar residues" evidence="1">
    <location>
        <begin position="249"/>
        <end position="263"/>
    </location>
</feature>
<feature type="compositionally biased region" description="Basic and acidic residues" evidence="1">
    <location>
        <begin position="930"/>
        <end position="942"/>
    </location>
</feature>
<protein>
    <submittedName>
        <fullName evidence="2">Uncharacterized protein</fullName>
    </submittedName>
</protein>
<feature type="compositionally biased region" description="Basic residues" evidence="1">
    <location>
        <begin position="19"/>
        <end position="34"/>
    </location>
</feature>
<feature type="region of interest" description="Disordered" evidence="1">
    <location>
        <begin position="779"/>
        <end position="835"/>
    </location>
</feature>
<feature type="region of interest" description="Disordered" evidence="1">
    <location>
        <begin position="625"/>
        <end position="648"/>
    </location>
</feature>
<dbReference type="AlphaFoldDB" id="A0AAN8WPL3"/>
<reference evidence="2 3" key="1">
    <citation type="submission" date="2023-11" db="EMBL/GenBank/DDBJ databases">
        <title>Halocaridina rubra genome assembly.</title>
        <authorList>
            <person name="Smith C."/>
        </authorList>
    </citation>
    <scope>NUCLEOTIDE SEQUENCE [LARGE SCALE GENOMIC DNA]</scope>
    <source>
        <strain evidence="2">EP-1</strain>
        <tissue evidence="2">Whole</tissue>
    </source>
</reference>
<feature type="compositionally biased region" description="Basic and acidic residues" evidence="1">
    <location>
        <begin position="83"/>
        <end position="108"/>
    </location>
</feature>
<proteinExistence type="predicted"/>
<dbReference type="EMBL" id="JAXCGZ010015645">
    <property type="protein sequence ID" value="KAK7069961.1"/>
    <property type="molecule type" value="Genomic_DNA"/>
</dbReference>
<feature type="region of interest" description="Disordered" evidence="1">
    <location>
        <begin position="339"/>
        <end position="382"/>
    </location>
</feature>
<evidence type="ECO:0000313" key="2">
    <source>
        <dbReference type="EMBL" id="KAK7069961.1"/>
    </source>
</evidence>
<feature type="compositionally biased region" description="Basic and acidic residues" evidence="1">
    <location>
        <begin position="264"/>
        <end position="273"/>
    </location>
</feature>
<feature type="region of interest" description="Disordered" evidence="1">
    <location>
        <begin position="975"/>
        <end position="1011"/>
    </location>
</feature>
<feature type="region of interest" description="Disordered" evidence="1">
    <location>
        <begin position="755"/>
        <end position="774"/>
    </location>
</feature>
<feature type="non-terminal residue" evidence="2">
    <location>
        <position position="1"/>
    </location>
</feature>
<comment type="caution">
    <text evidence="2">The sequence shown here is derived from an EMBL/GenBank/DDBJ whole genome shotgun (WGS) entry which is preliminary data.</text>
</comment>
<feature type="region of interest" description="Disordered" evidence="1">
    <location>
        <begin position="916"/>
        <end position="947"/>
    </location>
</feature>
<dbReference type="Proteomes" id="UP001381693">
    <property type="component" value="Unassembled WGS sequence"/>
</dbReference>
<feature type="compositionally biased region" description="Polar residues" evidence="1">
    <location>
        <begin position="809"/>
        <end position="818"/>
    </location>
</feature>
<feature type="compositionally biased region" description="Polar residues" evidence="1">
    <location>
        <begin position="919"/>
        <end position="929"/>
    </location>
</feature>
<feature type="compositionally biased region" description="Basic and acidic residues" evidence="1">
    <location>
        <begin position="226"/>
        <end position="245"/>
    </location>
</feature>
<name>A0AAN8WPL3_HALRR</name>
<evidence type="ECO:0000256" key="1">
    <source>
        <dbReference type="SAM" id="MobiDB-lite"/>
    </source>
</evidence>
<feature type="compositionally biased region" description="Low complexity" evidence="1">
    <location>
        <begin position="779"/>
        <end position="808"/>
    </location>
</feature>
<feature type="compositionally biased region" description="Basic and acidic residues" evidence="1">
    <location>
        <begin position="340"/>
        <end position="353"/>
    </location>
</feature>
<feature type="compositionally biased region" description="Polar residues" evidence="1">
    <location>
        <begin position="566"/>
        <end position="575"/>
    </location>
</feature>
<feature type="region of interest" description="Disordered" evidence="1">
    <location>
        <begin position="1"/>
        <end position="294"/>
    </location>
</feature>
<feature type="compositionally biased region" description="Low complexity" evidence="1">
    <location>
        <begin position="991"/>
        <end position="1004"/>
    </location>
</feature>
<feature type="compositionally biased region" description="Polar residues" evidence="1">
    <location>
        <begin position="434"/>
        <end position="443"/>
    </location>
</feature>
<feature type="compositionally biased region" description="Polar residues" evidence="1">
    <location>
        <begin position="354"/>
        <end position="370"/>
    </location>
</feature>
<accession>A0AAN8WPL3</accession>
<sequence length="1123" mass="121339">NEPVAGAVPLSHQAALHKISVRPRRTHGVPRSRRPTQIGGQMSLPATPEVNEESSSRNAAVPKPVVSAVPTHETVIAPPITDEQSKPESSDNRDLETKEKEEKRDEPLLQRIFGSVRSGRRRSRGSGEDSRENSVSPMRRGADQRTSREKRRDSSGSRFPVLGRPSAKTRQESHPLPPSGRVREPSREVVTKEPPPSSPQTPRSSSVEGRLESTTPAPTNLFRMSSYEDRASRPLEGVRKVKSFREVQGTVSSQEGNAKNISKSKGEETDVSAKKAASMESLDGDTKTSARNTSSGIPFLEAYSVNHSSIDSLTNTSIPGVFIRQHPQPQYRVFKHRHQDHQTANREQVHGTHDVNSGPLSLDSSMTLQSRESDDHLRKSSSVSHVGFSVDYGRSTSAKEIDITEYSSKKMSDEREAAKGIVNEEKLDEGYVENTKSPSTPQKMDTEGELKSLGTDDIEVETTSLHRRSLKKESSLKRLLSREPEPSPVPEFMRIQLNKVESKGHSVIYDTDHDKSSKTEMKVPDASILQADIDASGVTILEKTVSDASNNVKIEPVHGMSDNKSEISSLKKSNSRAGKNVFRDISPTAINLDKKDHDSGVEGSSPEATVDRVILRKPLVSERAPVMERANSVTSQTTPSPQKSDQPELFKVFARRSFKVKDTDKEALQSYDSDSDDDNIEASSEISEVTVISTKASDSVNAVSMHTAGIQSTIISSAQSSIQGIPKSSINAISYNRKSVGNPTLAFCPPPVSVSSPQNSAHPQKPGVLVVSTGSSSVNSSIASTTTSGTSQSPTSNVSHSHVKVSSSLGQVSVSRPSNAAPEVHMPSESASVTNVSQGGITSKIISNKFNNVNITPSGESGSGDEMESSSIPTVSSTPLKPPRTGTGIVWPPRQQNDGETQLSQPVAHFSVSVMQPRKLSTSPLNQNDLEGHKTSHKKEENQDPVEVSPLDIGAARRRFMSGSKDCQQISAMPVQSTPPHTVSQSGPTISSVSSATGSVSSCSPKNGLSVTETRTTVPSFTITVRTQPAPVESDTSTSPSVVNTNIDLNSSTIGSTSAKSEQGTPVQAADDWRVLVRQRREGRLKQTKTPDAEEIIIETRPPVSRNSKVLEMANNFQKLQVA</sequence>